<evidence type="ECO:0000313" key="2">
    <source>
        <dbReference type="EMBL" id="HGG00286.1"/>
    </source>
</evidence>
<feature type="transmembrane region" description="Helical" evidence="1">
    <location>
        <begin position="45"/>
        <end position="67"/>
    </location>
</feature>
<keyword evidence="1" id="KW-0812">Transmembrane</keyword>
<name>A0A7C3ZSN2_9CYAN</name>
<feature type="transmembrane region" description="Helical" evidence="1">
    <location>
        <begin position="118"/>
        <end position="142"/>
    </location>
</feature>
<keyword evidence="1" id="KW-0472">Membrane</keyword>
<reference evidence="2" key="1">
    <citation type="journal article" date="2020" name="mSystems">
        <title>Genome- and Community-Level Interaction Insights into Carbon Utilization and Element Cycling Functions of Hydrothermarchaeota in Hydrothermal Sediment.</title>
        <authorList>
            <person name="Zhou Z."/>
            <person name="Liu Y."/>
            <person name="Xu W."/>
            <person name="Pan J."/>
            <person name="Luo Z.H."/>
            <person name="Li M."/>
        </authorList>
    </citation>
    <scope>NUCLEOTIDE SEQUENCE [LARGE SCALE GENOMIC DNA]</scope>
    <source>
        <strain evidence="2">SpSt-374</strain>
    </source>
</reference>
<keyword evidence="1" id="KW-1133">Transmembrane helix</keyword>
<feature type="transmembrane region" description="Helical" evidence="1">
    <location>
        <begin position="206"/>
        <end position="228"/>
    </location>
</feature>
<evidence type="ECO:0000256" key="1">
    <source>
        <dbReference type="SAM" id="Phobius"/>
    </source>
</evidence>
<feature type="transmembrane region" description="Helical" evidence="1">
    <location>
        <begin position="248"/>
        <end position="274"/>
    </location>
</feature>
<gene>
    <name evidence="2" type="ORF">ENR15_06455</name>
</gene>
<organism evidence="2">
    <name type="scientific">Planktothricoides sp. SpSt-374</name>
    <dbReference type="NCBI Taxonomy" id="2282167"/>
    <lineage>
        <taxon>Bacteria</taxon>
        <taxon>Bacillati</taxon>
        <taxon>Cyanobacteriota</taxon>
        <taxon>Cyanophyceae</taxon>
        <taxon>Oscillatoriophycideae</taxon>
        <taxon>Oscillatoriales</taxon>
        <taxon>Oscillatoriaceae</taxon>
        <taxon>Planktothricoides</taxon>
    </lineage>
</organism>
<proteinExistence type="predicted"/>
<sequence length="314" mass="34155">MKGFISRLKPYLRWVILGGTLFFLAKTLKDRGAEVMALEITGASWFWLFISLCITMLAHIWSGWVWIGILRELGQRVPVVWGLRVYLRTNIAKYLPGNVWHFYGRVAAVKEKNISLSIGTLSVLMEPLLMAAGALILALVGYGEILGQFWPVLGLVGVLAGLHPRFFNPVVGFVGKLKLGRSPGPESGLKPNYEPPQIRRYPILPLLGEMGFLLLRGSGFVLAVMAMLPPSQHLTMEVLPVVFGGFSMSWLLGLVVPGAPGGVGVFEATAVGLLQTHLPTGVLLGAIAFYRLISILAEAVTAALAGFLPNHRPH</sequence>
<accession>A0A7C3ZSN2</accession>
<dbReference type="AlphaFoldDB" id="A0A7C3ZSN2"/>
<feature type="transmembrane region" description="Helical" evidence="1">
    <location>
        <begin position="281"/>
        <end position="308"/>
    </location>
</feature>
<feature type="transmembrane region" description="Helical" evidence="1">
    <location>
        <begin position="148"/>
        <end position="167"/>
    </location>
</feature>
<protein>
    <submittedName>
        <fullName evidence="2">UPF0104 family protein</fullName>
    </submittedName>
</protein>
<comment type="caution">
    <text evidence="2">The sequence shown here is derived from an EMBL/GenBank/DDBJ whole genome shotgun (WGS) entry which is preliminary data.</text>
</comment>
<dbReference type="EMBL" id="DSPX01000060">
    <property type="protein sequence ID" value="HGG00286.1"/>
    <property type="molecule type" value="Genomic_DNA"/>
</dbReference>